<dbReference type="AlphaFoldDB" id="A0A6I9PA83"/>
<proteinExistence type="predicted"/>
<gene>
    <name evidence="3" type="primary">LOC104958601</name>
</gene>
<name>A0A6I9PA83_9TELE</name>
<dbReference type="RefSeq" id="XP_010784650.1">
    <property type="nucleotide sequence ID" value="XM_010786348.1"/>
</dbReference>
<evidence type="ECO:0000256" key="1">
    <source>
        <dbReference type="SAM" id="MobiDB-lite"/>
    </source>
</evidence>
<feature type="compositionally biased region" description="Basic and acidic residues" evidence="1">
    <location>
        <begin position="7"/>
        <end position="22"/>
    </location>
</feature>
<dbReference type="Proteomes" id="UP000504611">
    <property type="component" value="Unplaced"/>
</dbReference>
<organism evidence="2 3">
    <name type="scientific">Notothenia coriiceps</name>
    <name type="common">black rockcod</name>
    <dbReference type="NCBI Taxonomy" id="8208"/>
    <lineage>
        <taxon>Eukaryota</taxon>
        <taxon>Metazoa</taxon>
        <taxon>Chordata</taxon>
        <taxon>Craniata</taxon>
        <taxon>Vertebrata</taxon>
        <taxon>Euteleostomi</taxon>
        <taxon>Actinopterygii</taxon>
        <taxon>Neopterygii</taxon>
        <taxon>Teleostei</taxon>
        <taxon>Neoteleostei</taxon>
        <taxon>Acanthomorphata</taxon>
        <taxon>Eupercaria</taxon>
        <taxon>Perciformes</taxon>
        <taxon>Notothenioidei</taxon>
        <taxon>Nototheniidae</taxon>
        <taxon>Notothenia</taxon>
    </lineage>
</organism>
<feature type="compositionally biased region" description="Basic and acidic residues" evidence="1">
    <location>
        <begin position="130"/>
        <end position="140"/>
    </location>
</feature>
<sequence length="140" mass="15616">FLQTWKNETETEQEKRSPKERPVLLSKDIESKVSLLERELNYLLNKAKFAKPKAKAKNSTSTDKSSKANNTTKEKVIPSTEESTDSKSESSEEVQPGEVPPTEESATNTDSDSQSQPTEESTTTGATEKTQPEKHIEDEL</sequence>
<keyword evidence="2" id="KW-1185">Reference proteome</keyword>
<dbReference type="KEGG" id="ncc:104958601"/>
<reference evidence="3" key="1">
    <citation type="submission" date="2025-08" db="UniProtKB">
        <authorList>
            <consortium name="RefSeq"/>
        </authorList>
    </citation>
    <scope>IDENTIFICATION</scope>
    <source>
        <tissue evidence="3">Muscle</tissue>
    </source>
</reference>
<dbReference type="OrthoDB" id="10568009at2759"/>
<feature type="compositionally biased region" description="Polar residues" evidence="1">
    <location>
        <begin position="58"/>
        <end position="71"/>
    </location>
</feature>
<feature type="region of interest" description="Disordered" evidence="1">
    <location>
        <begin position="1"/>
        <end position="22"/>
    </location>
</feature>
<feature type="region of interest" description="Disordered" evidence="1">
    <location>
        <begin position="46"/>
        <end position="140"/>
    </location>
</feature>
<evidence type="ECO:0000313" key="2">
    <source>
        <dbReference type="Proteomes" id="UP000504611"/>
    </source>
</evidence>
<feature type="non-terminal residue" evidence="3">
    <location>
        <position position="1"/>
    </location>
</feature>
<protein>
    <submittedName>
        <fullName evidence="3">Hypoxia up-regulated protein 1-like</fullName>
    </submittedName>
</protein>
<accession>A0A6I9PA83</accession>
<evidence type="ECO:0000313" key="3">
    <source>
        <dbReference type="RefSeq" id="XP_010784650.1"/>
    </source>
</evidence>
<feature type="compositionally biased region" description="Low complexity" evidence="1">
    <location>
        <begin position="110"/>
        <end position="124"/>
    </location>
</feature>
<dbReference type="GeneID" id="104958601"/>